<feature type="transmembrane region" description="Helical" evidence="2">
    <location>
        <begin position="206"/>
        <end position="224"/>
    </location>
</feature>
<gene>
    <name evidence="3" type="ORF">ACFP1K_23400</name>
</gene>
<dbReference type="RefSeq" id="WP_380756848.1">
    <property type="nucleotide sequence ID" value="NZ_JBHSRF010000037.1"/>
</dbReference>
<feature type="compositionally biased region" description="Polar residues" evidence="1">
    <location>
        <begin position="307"/>
        <end position="317"/>
    </location>
</feature>
<protein>
    <submittedName>
        <fullName evidence="3">Uncharacterized protein</fullName>
    </submittedName>
</protein>
<keyword evidence="4" id="KW-1185">Reference proteome</keyword>
<feature type="region of interest" description="Disordered" evidence="1">
    <location>
        <begin position="298"/>
        <end position="317"/>
    </location>
</feature>
<proteinExistence type="predicted"/>
<accession>A0ABW1NNM2</accession>
<keyword evidence="2" id="KW-1133">Transmembrane helix</keyword>
<name>A0ABW1NNM2_9ACTN</name>
<evidence type="ECO:0000313" key="4">
    <source>
        <dbReference type="Proteomes" id="UP001596137"/>
    </source>
</evidence>
<evidence type="ECO:0000256" key="1">
    <source>
        <dbReference type="SAM" id="MobiDB-lite"/>
    </source>
</evidence>
<sequence>MLGEFWTTTSGKLADRFVAASLPAVVFWWGGLLAWVFGRWSVDGLNEFAGWLDRQPAMVQLAVLLAALLTFGASAIVVRRLTRPVLRLLAGYWPRRPRLLARLRASRVERVQRTSTTSSSRFQELMNLKDKGTATSEQLAELVDNDNRSRRLPAPHRRMPTRVGNILRAAESRPVDKYGLDAVHLWPHLWLLLPDTARQELSMARTALNSAVNSGIWGVLFLLFAPWTLWAIPTGLAVTVAAWWQWLPARAAVFADLVETAYDLYRGALYEQVRWPLPTNPKQERAQGRLLTTYLMRGLDDDRPSFGPQQASPYTES</sequence>
<comment type="caution">
    <text evidence="3">The sequence shown here is derived from an EMBL/GenBank/DDBJ whole genome shotgun (WGS) entry which is preliminary data.</text>
</comment>
<dbReference type="Proteomes" id="UP001596137">
    <property type="component" value="Unassembled WGS sequence"/>
</dbReference>
<keyword evidence="2" id="KW-0812">Transmembrane</keyword>
<feature type="transmembrane region" description="Helical" evidence="2">
    <location>
        <begin position="57"/>
        <end position="78"/>
    </location>
</feature>
<organism evidence="3 4">
    <name type="scientific">Sphaerisporangium aureirubrum</name>
    <dbReference type="NCBI Taxonomy" id="1544736"/>
    <lineage>
        <taxon>Bacteria</taxon>
        <taxon>Bacillati</taxon>
        <taxon>Actinomycetota</taxon>
        <taxon>Actinomycetes</taxon>
        <taxon>Streptosporangiales</taxon>
        <taxon>Streptosporangiaceae</taxon>
        <taxon>Sphaerisporangium</taxon>
    </lineage>
</organism>
<keyword evidence="2" id="KW-0472">Membrane</keyword>
<evidence type="ECO:0000256" key="2">
    <source>
        <dbReference type="SAM" id="Phobius"/>
    </source>
</evidence>
<feature type="transmembrane region" description="Helical" evidence="2">
    <location>
        <begin position="17"/>
        <end position="37"/>
    </location>
</feature>
<dbReference type="EMBL" id="JBHSRF010000037">
    <property type="protein sequence ID" value="MFC6084127.1"/>
    <property type="molecule type" value="Genomic_DNA"/>
</dbReference>
<evidence type="ECO:0000313" key="3">
    <source>
        <dbReference type="EMBL" id="MFC6084127.1"/>
    </source>
</evidence>
<reference evidence="4" key="1">
    <citation type="journal article" date="2019" name="Int. J. Syst. Evol. Microbiol.">
        <title>The Global Catalogue of Microorganisms (GCM) 10K type strain sequencing project: providing services to taxonomists for standard genome sequencing and annotation.</title>
        <authorList>
            <consortium name="The Broad Institute Genomics Platform"/>
            <consortium name="The Broad Institute Genome Sequencing Center for Infectious Disease"/>
            <person name="Wu L."/>
            <person name="Ma J."/>
        </authorList>
    </citation>
    <scope>NUCLEOTIDE SEQUENCE [LARGE SCALE GENOMIC DNA]</scope>
    <source>
        <strain evidence="4">JCM 30346</strain>
    </source>
</reference>